<dbReference type="EMBL" id="SULG01000008">
    <property type="protein sequence ID" value="TLD43073.1"/>
    <property type="molecule type" value="Genomic_DNA"/>
</dbReference>
<proteinExistence type="predicted"/>
<name>A0A533QE81_9BACT</name>
<evidence type="ECO:0000313" key="1">
    <source>
        <dbReference type="EMBL" id="TLD43073.1"/>
    </source>
</evidence>
<evidence type="ECO:0000313" key="2">
    <source>
        <dbReference type="Proteomes" id="UP000319783"/>
    </source>
</evidence>
<gene>
    <name evidence="1" type="ORF">JETT_0643</name>
</gene>
<protein>
    <submittedName>
        <fullName evidence="1">Uncharacterized protein</fullName>
    </submittedName>
</protein>
<organism evidence="1 2">
    <name type="scientific">Candidatus Jettenia ecosi</name>
    <dbReference type="NCBI Taxonomy" id="2494326"/>
    <lineage>
        <taxon>Bacteria</taxon>
        <taxon>Pseudomonadati</taxon>
        <taxon>Planctomycetota</taxon>
        <taxon>Candidatus Brocadiia</taxon>
        <taxon>Candidatus Brocadiales</taxon>
        <taxon>Candidatus Brocadiaceae</taxon>
        <taxon>Candidatus Jettenia</taxon>
    </lineage>
</organism>
<dbReference type="AlphaFoldDB" id="A0A533QE81"/>
<accession>A0A533QE81</accession>
<sequence>MVEQVKEFFCSYDIRLGITLYYSKDIDNLRRNTHGHYGKTESM</sequence>
<dbReference type="Proteomes" id="UP000319783">
    <property type="component" value="Unassembled WGS sequence"/>
</dbReference>
<comment type="caution">
    <text evidence="1">The sequence shown here is derived from an EMBL/GenBank/DDBJ whole genome shotgun (WGS) entry which is preliminary data.</text>
</comment>
<reference evidence="1 2" key="1">
    <citation type="submission" date="2019-04" db="EMBL/GenBank/DDBJ databases">
        <title>Genome of a novel bacterium Candidatus Jettenia ecosi reconstructed from metagenome of an anammox bioreactor.</title>
        <authorList>
            <person name="Mardanov A.V."/>
            <person name="Beletsky A.V."/>
            <person name="Ravin N.V."/>
            <person name="Botchkova E.A."/>
            <person name="Litti Y.V."/>
            <person name="Nozhevnikova A.N."/>
        </authorList>
    </citation>
    <scope>NUCLEOTIDE SEQUENCE [LARGE SCALE GENOMIC DNA]</scope>
    <source>
        <strain evidence="1">J2</strain>
    </source>
</reference>